<evidence type="ECO:0000256" key="1">
    <source>
        <dbReference type="SAM" id="SignalP"/>
    </source>
</evidence>
<dbReference type="SUPFAM" id="SSF50974">
    <property type="entry name" value="Nitrous oxide reductase, N-terminal domain"/>
    <property type="match status" value="1"/>
</dbReference>
<accession>A0A559MLU1</accession>
<comment type="caution">
    <text evidence="2">The sequence shown here is derived from an EMBL/GenBank/DDBJ whole genome shotgun (WGS) entry which is preliminary data.</text>
</comment>
<keyword evidence="3" id="KW-1185">Reference proteome</keyword>
<sequence>MVQLSSLLAGLAALQVAAAAPTNVALGATGRSLSISEDGTTASLDGRSIDLREAFTRGAGCKPGKGPGGSPTGPMPGAKAIYFISNAANNSVVALKVAANGSVSDGSITATGGAGMSGVDSTGAPAGADGLFSQGSVKVAGNTLLAVNPGSNTVSMFSINPWDPTKLTMVGTPASTLGEFPVSVTISQKLAMACVANSGAKSGVACLSITSNGLQPLDKALRSIPLGQTTPPSGPLNTVSQTFFNADSTALLTTVKGNPMVNNTGFISAFPVANGCVSPTETRSSPNGTAVLFGVALLPGSNDKIFMTDASFGAATVSLSAGLIGSTAASTKIDGQMATCWATFSGATGTAFVTDVLVNRLVEIDPATGAIVKETAGATGNLGMIDLEGKGNFIYALAPGNTTAGTPATVSVWDVSGGKGTAKVVQNFAPQGVTDTVQGMAVM</sequence>
<dbReference type="Gene3D" id="2.130.10.10">
    <property type="entry name" value="YVTN repeat-like/Quinoprotein amine dehydrogenase"/>
    <property type="match status" value="1"/>
</dbReference>
<feature type="chain" id="PRO_5021974380" description="3-carboxymuconate cyclase" evidence="1">
    <location>
        <begin position="20"/>
        <end position="443"/>
    </location>
</feature>
<proteinExistence type="predicted"/>
<evidence type="ECO:0000313" key="3">
    <source>
        <dbReference type="Proteomes" id="UP000315522"/>
    </source>
</evidence>
<dbReference type="InterPro" id="IPR015943">
    <property type="entry name" value="WD40/YVTN_repeat-like_dom_sf"/>
</dbReference>
<keyword evidence="1" id="KW-0732">Signal</keyword>
<reference evidence="2 3" key="1">
    <citation type="submission" date="2018-05" db="EMBL/GenBank/DDBJ databases">
        <title>Genome sequencing and assembly of the regulated plant pathogen Lachnellula willkommii and related sister species for the development of diagnostic species identification markers.</title>
        <authorList>
            <person name="Giroux E."/>
            <person name="Bilodeau G."/>
        </authorList>
    </citation>
    <scope>NUCLEOTIDE SEQUENCE [LARGE SCALE GENOMIC DNA]</scope>
    <source>
        <strain evidence="2 3">CBS 172.35</strain>
    </source>
</reference>
<name>A0A559MLU1_9HELO</name>
<organism evidence="2 3">
    <name type="scientific">Lachnellula willkommii</name>
    <dbReference type="NCBI Taxonomy" id="215461"/>
    <lineage>
        <taxon>Eukaryota</taxon>
        <taxon>Fungi</taxon>
        <taxon>Dikarya</taxon>
        <taxon>Ascomycota</taxon>
        <taxon>Pezizomycotina</taxon>
        <taxon>Leotiomycetes</taxon>
        <taxon>Helotiales</taxon>
        <taxon>Lachnaceae</taxon>
        <taxon>Lachnellula</taxon>
    </lineage>
</organism>
<dbReference type="EMBL" id="QGML01000064">
    <property type="protein sequence ID" value="TVY93918.1"/>
    <property type="molecule type" value="Genomic_DNA"/>
</dbReference>
<protein>
    <recommendedName>
        <fullName evidence="4">3-carboxymuconate cyclase</fullName>
    </recommendedName>
</protein>
<gene>
    <name evidence="2" type="ORF">LAWI1_G000819</name>
</gene>
<evidence type="ECO:0000313" key="2">
    <source>
        <dbReference type="EMBL" id="TVY93918.1"/>
    </source>
</evidence>
<dbReference type="InterPro" id="IPR011045">
    <property type="entry name" value="N2O_reductase_N"/>
</dbReference>
<dbReference type="AlphaFoldDB" id="A0A559MLU1"/>
<feature type="signal peptide" evidence="1">
    <location>
        <begin position="1"/>
        <end position="19"/>
    </location>
</feature>
<evidence type="ECO:0008006" key="4">
    <source>
        <dbReference type="Google" id="ProtNLM"/>
    </source>
</evidence>
<dbReference type="Proteomes" id="UP000315522">
    <property type="component" value="Unassembled WGS sequence"/>
</dbReference>